<accession>G4QI93</accession>
<evidence type="ECO:0008006" key="4">
    <source>
        <dbReference type="Google" id="ProtNLM"/>
    </source>
</evidence>
<dbReference type="Proteomes" id="UP000009282">
    <property type="component" value="Chromosome"/>
</dbReference>
<reference evidence="2 3" key="1">
    <citation type="journal article" date="2011" name="J. Bacteriol.">
        <title>Complete genome sequence of seawater bacterium Glaciecola nitratireducens FR1064T.</title>
        <authorList>
            <person name="Bian F."/>
            <person name="Qin Q.L."/>
            <person name="Xie B.B."/>
            <person name="Shu Y.L."/>
            <person name="Zhang X.Y."/>
            <person name="Yu Y."/>
            <person name="Chen B."/>
            <person name="Chen X.L."/>
            <person name="Zhou B.C."/>
            <person name="Zhang Y.Z."/>
        </authorList>
    </citation>
    <scope>NUCLEOTIDE SEQUENCE [LARGE SCALE GENOMIC DNA]</scope>
    <source>
        <strain evidence="3">JCM 12485 / KCTC 12276 / FR1064</strain>
    </source>
</reference>
<dbReference type="AlphaFoldDB" id="G4QI93"/>
<protein>
    <recommendedName>
        <fullName evidence="4">DUF3015 domain-containing protein</fullName>
    </recommendedName>
</protein>
<organism evidence="2 3">
    <name type="scientific">Glaciecola nitratireducens (strain JCM 12485 / KCTC 12276 / FR1064)</name>
    <dbReference type="NCBI Taxonomy" id="1085623"/>
    <lineage>
        <taxon>Bacteria</taxon>
        <taxon>Pseudomonadati</taxon>
        <taxon>Pseudomonadota</taxon>
        <taxon>Gammaproteobacteria</taxon>
        <taxon>Alteromonadales</taxon>
        <taxon>Alteromonadaceae</taxon>
        <taxon>Brumicola</taxon>
    </lineage>
</organism>
<feature type="chain" id="PRO_5003467852" description="DUF3015 domain-containing protein" evidence="1">
    <location>
        <begin position="25"/>
        <end position="151"/>
    </location>
</feature>
<keyword evidence="1" id="KW-0732">Signal</keyword>
<dbReference type="OrthoDB" id="6088473at2"/>
<evidence type="ECO:0000313" key="2">
    <source>
        <dbReference type="EMBL" id="AEP30707.1"/>
    </source>
</evidence>
<dbReference type="eggNOG" id="ENOG5032T4V">
    <property type="taxonomic scope" value="Bacteria"/>
</dbReference>
<dbReference type="HOGENOM" id="CLU_1728775_0_0_6"/>
<dbReference type="EMBL" id="CP003060">
    <property type="protein sequence ID" value="AEP30707.1"/>
    <property type="molecule type" value="Genomic_DNA"/>
</dbReference>
<gene>
    <name evidence="2" type="ordered locus">GNIT_2610</name>
</gene>
<keyword evidence="3" id="KW-1185">Reference proteome</keyword>
<feature type="signal peptide" evidence="1">
    <location>
        <begin position="1"/>
        <end position="24"/>
    </location>
</feature>
<name>G4QI93_GLANF</name>
<dbReference type="InterPro" id="IPR021383">
    <property type="entry name" value="DUF3015"/>
</dbReference>
<proteinExistence type="predicted"/>
<dbReference type="RefSeq" id="WP_014109580.1">
    <property type="nucleotide sequence ID" value="NC_016041.1"/>
</dbReference>
<dbReference type="KEGG" id="gni:GNIT_2610"/>
<evidence type="ECO:0000256" key="1">
    <source>
        <dbReference type="SAM" id="SignalP"/>
    </source>
</evidence>
<dbReference type="Pfam" id="PF11220">
    <property type="entry name" value="DUF3015"/>
    <property type="match status" value="1"/>
</dbReference>
<sequence length="151" mass="15729">MKNTFKLLGAVVVLSAAFSFNTQAEVNPWQDCGIGATIFPDNGTASAISNIIWDLGTTAVTSASASVESCKGAGAQTAQFINDTYNELEEDIVKGNGAHLTAMMDMMACSDSSAIRSELGKALANDDFNSAETILKAQTLYNIAQSACSAS</sequence>
<evidence type="ECO:0000313" key="3">
    <source>
        <dbReference type="Proteomes" id="UP000009282"/>
    </source>
</evidence>